<dbReference type="SUPFAM" id="SSF56219">
    <property type="entry name" value="DNase I-like"/>
    <property type="match status" value="1"/>
</dbReference>
<dbReference type="AlphaFoldDB" id="A0A2I0WPA2"/>
<dbReference type="Gene3D" id="3.60.10.10">
    <property type="entry name" value="Endonuclease/exonuclease/phosphatase"/>
    <property type="match status" value="1"/>
</dbReference>
<keyword evidence="2" id="KW-1185">Reference proteome</keyword>
<name>A0A2I0WPA2_9ASPA</name>
<reference evidence="1 2" key="2">
    <citation type="journal article" date="2017" name="Nature">
        <title>The Apostasia genome and the evolution of orchids.</title>
        <authorList>
            <person name="Zhang G.Q."/>
            <person name="Liu K.W."/>
            <person name="Li Z."/>
            <person name="Lohaus R."/>
            <person name="Hsiao Y.Y."/>
            <person name="Niu S.C."/>
            <person name="Wang J.Y."/>
            <person name="Lin Y.C."/>
            <person name="Xu Q."/>
            <person name="Chen L.J."/>
            <person name="Yoshida K."/>
            <person name="Fujiwara S."/>
            <person name="Wang Z.W."/>
            <person name="Zhang Y.Q."/>
            <person name="Mitsuda N."/>
            <person name="Wang M."/>
            <person name="Liu G.H."/>
            <person name="Pecoraro L."/>
            <person name="Huang H.X."/>
            <person name="Xiao X.J."/>
            <person name="Lin M."/>
            <person name="Wu X.Y."/>
            <person name="Wu W.L."/>
            <person name="Chen Y.Y."/>
            <person name="Chang S.B."/>
            <person name="Sakamoto S."/>
            <person name="Ohme-Takagi M."/>
            <person name="Yagi M."/>
            <person name="Zeng S.J."/>
            <person name="Shen C.Y."/>
            <person name="Yeh C.M."/>
            <person name="Luo Y.B."/>
            <person name="Tsai W.C."/>
            <person name="Van de Peer Y."/>
            <person name="Liu Z.J."/>
        </authorList>
    </citation>
    <scope>NUCLEOTIDE SEQUENCE [LARGE SCALE GENOMIC DNA]</scope>
    <source>
        <tissue evidence="1">The whole plant</tissue>
    </source>
</reference>
<dbReference type="InterPro" id="IPR036691">
    <property type="entry name" value="Endo/exonu/phosph_ase_sf"/>
</dbReference>
<dbReference type="PANTHER" id="PTHR33710">
    <property type="entry name" value="BNAC02G09200D PROTEIN"/>
    <property type="match status" value="1"/>
</dbReference>
<accession>A0A2I0WPA2</accession>
<dbReference type="Proteomes" id="UP000233837">
    <property type="component" value="Unassembled WGS sequence"/>
</dbReference>
<sequence>MREDRGGRPPNVNVMEDFNSMINSCHLNDIGYFGNPFTWNRTNLWQRLDIILFNNDWLNSFPLTHVEHLSRATFDHAPLLLCINANRNIVPASFRFQNMWLSHKDFSNVINYNWSAPIAPNNNISGMHRLWAKLNRLKQVLRWWNKNVFKNIFSNIKDAEQEVTDLEKGIWIVRLVIIVMPLMRLRRIWLFCKNKRKLIGSKRLLLN</sequence>
<dbReference type="PANTHER" id="PTHR33710:SF71">
    <property type="entry name" value="ENDONUCLEASE_EXONUCLEASE_PHOSPHATASE DOMAIN-CONTAINING PROTEIN"/>
    <property type="match status" value="1"/>
</dbReference>
<evidence type="ECO:0000313" key="1">
    <source>
        <dbReference type="EMBL" id="PKU77476.1"/>
    </source>
</evidence>
<dbReference type="EMBL" id="KZ502495">
    <property type="protein sequence ID" value="PKU77476.1"/>
    <property type="molecule type" value="Genomic_DNA"/>
</dbReference>
<organism evidence="1 2">
    <name type="scientific">Dendrobium catenatum</name>
    <dbReference type="NCBI Taxonomy" id="906689"/>
    <lineage>
        <taxon>Eukaryota</taxon>
        <taxon>Viridiplantae</taxon>
        <taxon>Streptophyta</taxon>
        <taxon>Embryophyta</taxon>
        <taxon>Tracheophyta</taxon>
        <taxon>Spermatophyta</taxon>
        <taxon>Magnoliopsida</taxon>
        <taxon>Liliopsida</taxon>
        <taxon>Asparagales</taxon>
        <taxon>Orchidaceae</taxon>
        <taxon>Epidendroideae</taxon>
        <taxon>Malaxideae</taxon>
        <taxon>Dendrobiinae</taxon>
        <taxon>Dendrobium</taxon>
    </lineage>
</organism>
<dbReference type="STRING" id="906689.A0A2I0WPA2"/>
<reference evidence="1 2" key="1">
    <citation type="journal article" date="2016" name="Sci. Rep.">
        <title>The Dendrobium catenatum Lindl. genome sequence provides insights into polysaccharide synthase, floral development and adaptive evolution.</title>
        <authorList>
            <person name="Zhang G.Q."/>
            <person name="Xu Q."/>
            <person name="Bian C."/>
            <person name="Tsai W.C."/>
            <person name="Yeh C.M."/>
            <person name="Liu K.W."/>
            <person name="Yoshida K."/>
            <person name="Zhang L.S."/>
            <person name="Chang S.B."/>
            <person name="Chen F."/>
            <person name="Shi Y."/>
            <person name="Su Y.Y."/>
            <person name="Zhang Y.Q."/>
            <person name="Chen L.J."/>
            <person name="Yin Y."/>
            <person name="Lin M."/>
            <person name="Huang H."/>
            <person name="Deng H."/>
            <person name="Wang Z.W."/>
            <person name="Zhu S.L."/>
            <person name="Zhao X."/>
            <person name="Deng C."/>
            <person name="Niu S.C."/>
            <person name="Huang J."/>
            <person name="Wang M."/>
            <person name="Liu G.H."/>
            <person name="Yang H.J."/>
            <person name="Xiao X.J."/>
            <person name="Hsiao Y.Y."/>
            <person name="Wu W.L."/>
            <person name="Chen Y.Y."/>
            <person name="Mitsuda N."/>
            <person name="Ohme-Takagi M."/>
            <person name="Luo Y.B."/>
            <person name="Van de Peer Y."/>
            <person name="Liu Z.J."/>
        </authorList>
    </citation>
    <scope>NUCLEOTIDE SEQUENCE [LARGE SCALE GENOMIC DNA]</scope>
    <source>
        <tissue evidence="1">The whole plant</tissue>
    </source>
</reference>
<proteinExistence type="predicted"/>
<protein>
    <submittedName>
        <fullName evidence="1">Uncharacterized protein</fullName>
    </submittedName>
</protein>
<gene>
    <name evidence="1" type="ORF">MA16_Dca019097</name>
</gene>
<evidence type="ECO:0000313" key="2">
    <source>
        <dbReference type="Proteomes" id="UP000233837"/>
    </source>
</evidence>